<evidence type="ECO:0000259" key="7">
    <source>
        <dbReference type="Pfam" id="PF18089"/>
    </source>
</evidence>
<comment type="similarity">
    <text evidence="5">Belongs to the DAPG/phloretin hydrolase family.</text>
</comment>
<keyword evidence="9" id="KW-1185">Reference proteome</keyword>
<dbReference type="Proteomes" id="UP000301751">
    <property type="component" value="Unassembled WGS sequence"/>
</dbReference>
<feature type="domain" description="DAPG hydrolase PhiG" evidence="7">
    <location>
        <begin position="57"/>
        <end position="122"/>
    </location>
</feature>
<dbReference type="Pfam" id="PF18089">
    <property type="entry name" value="DAPG_hydrolase"/>
    <property type="match status" value="1"/>
</dbReference>
<proteinExistence type="inferred from homology"/>
<dbReference type="InterPro" id="IPR041526">
    <property type="entry name" value="DAPG_hydrolase"/>
</dbReference>
<keyword evidence="4" id="KW-0862">Zinc</keyword>
<dbReference type="AlphaFoldDB" id="A0A480AQP9"/>
<reference evidence="9" key="1">
    <citation type="submission" date="2019-03" db="EMBL/GenBank/DDBJ databases">
        <title>Aquabacterium pictum sp.nov., the first bacteriochlorophyll a-containing freshwater bacterium in the genus Aquabacterium of the class Betaproteobacteria.</title>
        <authorList>
            <person name="Hirose S."/>
            <person name="Tank M."/>
            <person name="Hara E."/>
            <person name="Tamaki H."/>
            <person name="Takaichi S."/>
            <person name="Haruta S."/>
            <person name="Hanada S."/>
        </authorList>
    </citation>
    <scope>NUCLEOTIDE SEQUENCE [LARGE SCALE GENOMIC DNA]</scope>
    <source>
        <strain evidence="9">W35</strain>
    </source>
</reference>
<organism evidence="8 9">
    <name type="scientific">Pseudaquabacterium pictum</name>
    <dbReference type="NCBI Taxonomy" id="2315236"/>
    <lineage>
        <taxon>Bacteria</taxon>
        <taxon>Pseudomonadati</taxon>
        <taxon>Pseudomonadota</taxon>
        <taxon>Betaproteobacteria</taxon>
        <taxon>Burkholderiales</taxon>
        <taxon>Sphaerotilaceae</taxon>
        <taxon>Pseudaquabacterium</taxon>
    </lineage>
</organism>
<evidence type="ECO:0000256" key="4">
    <source>
        <dbReference type="ARBA" id="ARBA00022833"/>
    </source>
</evidence>
<comment type="caution">
    <text evidence="8">The sequence shown here is derived from an EMBL/GenBank/DDBJ whole genome shotgun (WGS) entry which is preliminary data.</text>
</comment>
<evidence type="ECO:0000256" key="3">
    <source>
        <dbReference type="ARBA" id="ARBA00022801"/>
    </source>
</evidence>
<evidence type="ECO:0000313" key="8">
    <source>
        <dbReference type="EMBL" id="GCL63160.1"/>
    </source>
</evidence>
<keyword evidence="3" id="KW-0378">Hydrolase</keyword>
<dbReference type="EMBL" id="BJCL01000004">
    <property type="protein sequence ID" value="GCL63160.1"/>
    <property type="molecule type" value="Genomic_DNA"/>
</dbReference>
<comment type="cofactor">
    <cofactor evidence="1">
        <name>Zn(2+)</name>
        <dbReference type="ChEBI" id="CHEBI:29105"/>
    </cofactor>
</comment>
<evidence type="ECO:0000256" key="1">
    <source>
        <dbReference type="ARBA" id="ARBA00001947"/>
    </source>
</evidence>
<evidence type="ECO:0000313" key="9">
    <source>
        <dbReference type="Proteomes" id="UP000301751"/>
    </source>
</evidence>
<evidence type="ECO:0000256" key="5">
    <source>
        <dbReference type="ARBA" id="ARBA00023459"/>
    </source>
</evidence>
<name>A0A480AQP9_9BURK</name>
<keyword evidence="2" id="KW-0479">Metal-binding</keyword>
<evidence type="ECO:0000256" key="2">
    <source>
        <dbReference type="ARBA" id="ARBA00022723"/>
    </source>
</evidence>
<protein>
    <recommendedName>
        <fullName evidence="7">DAPG hydrolase PhiG domain-containing protein</fullName>
    </recommendedName>
</protein>
<evidence type="ECO:0000256" key="6">
    <source>
        <dbReference type="SAM" id="MobiDB-lite"/>
    </source>
</evidence>
<dbReference type="GO" id="GO:0016787">
    <property type="term" value="F:hydrolase activity"/>
    <property type="evidence" value="ECO:0007669"/>
    <property type="project" value="UniProtKB-KW"/>
</dbReference>
<accession>A0A480AQP9</accession>
<feature type="region of interest" description="Disordered" evidence="6">
    <location>
        <begin position="1"/>
        <end position="52"/>
    </location>
</feature>
<dbReference type="GO" id="GO:0046872">
    <property type="term" value="F:metal ion binding"/>
    <property type="evidence" value="ECO:0007669"/>
    <property type="project" value="UniProtKB-KW"/>
</dbReference>
<sequence>MAPSGDVARQRPAQTAGMHNTLPPTHARPGPVPGSATGAHGAPAPLPIPWQPKPLSSARSGLRVLPDGRLHCWIEHATVRGVTPEMLCWWFQHLEGEITHHGVRTQRYRVWHPLDHVQVHYHARCRDGSIGPGAVLHLTEMLGADPASTVDVRSRIVRLDAGGFGHRPRVHGLPLAAMDYTFEAVPGGTRYVNSLTVGLPSAWARPLNALIRRFVFNRARGEAWLRHNVEEVGQFEHFLPQLYADEAGR</sequence>
<gene>
    <name evidence="8" type="ORF">AQPW35_22410</name>
</gene>